<feature type="region of interest" description="Disordered" evidence="1">
    <location>
        <begin position="58"/>
        <end position="78"/>
    </location>
</feature>
<proteinExistence type="predicted"/>
<gene>
    <name evidence="2" type="ORF">BDY21DRAFT_97217</name>
</gene>
<keyword evidence="3" id="KW-1185">Reference proteome</keyword>
<reference evidence="2" key="1">
    <citation type="journal article" date="2020" name="Stud. Mycol.">
        <title>101 Dothideomycetes genomes: a test case for predicting lifestyles and emergence of pathogens.</title>
        <authorList>
            <person name="Haridas S."/>
            <person name="Albert R."/>
            <person name="Binder M."/>
            <person name="Bloem J."/>
            <person name="Labutti K."/>
            <person name="Salamov A."/>
            <person name="Andreopoulos B."/>
            <person name="Baker S."/>
            <person name="Barry K."/>
            <person name="Bills G."/>
            <person name="Bluhm B."/>
            <person name="Cannon C."/>
            <person name="Castanera R."/>
            <person name="Culley D."/>
            <person name="Daum C."/>
            <person name="Ezra D."/>
            <person name="Gonzalez J."/>
            <person name="Henrissat B."/>
            <person name="Kuo A."/>
            <person name="Liang C."/>
            <person name="Lipzen A."/>
            <person name="Lutzoni F."/>
            <person name="Magnuson J."/>
            <person name="Mondo S."/>
            <person name="Nolan M."/>
            <person name="Ohm R."/>
            <person name="Pangilinan J."/>
            <person name="Park H.-J."/>
            <person name="Ramirez L."/>
            <person name="Alfaro M."/>
            <person name="Sun H."/>
            <person name="Tritt A."/>
            <person name="Yoshinaga Y."/>
            <person name="Zwiers L.-H."/>
            <person name="Turgeon B."/>
            <person name="Goodwin S."/>
            <person name="Spatafora J."/>
            <person name="Crous P."/>
            <person name="Grigoriev I."/>
        </authorList>
    </citation>
    <scope>NUCLEOTIDE SEQUENCE</scope>
    <source>
        <strain evidence="2">ATCC 16933</strain>
    </source>
</reference>
<dbReference type="PANTHER" id="PTHR35392:SF1">
    <property type="entry name" value="ZN(II)2CYS6 TRANSCRIPTION FACTOR (EUROFUNG)"/>
    <property type="match status" value="1"/>
</dbReference>
<dbReference type="InterPro" id="IPR052973">
    <property type="entry name" value="Fungal_sec-metab_reg_TF"/>
</dbReference>
<evidence type="ECO:0000313" key="2">
    <source>
        <dbReference type="EMBL" id="KAF2454937.1"/>
    </source>
</evidence>
<name>A0A6A6NTV4_9PEZI</name>
<feature type="compositionally biased region" description="Low complexity" evidence="1">
    <location>
        <begin position="1"/>
        <end position="27"/>
    </location>
</feature>
<feature type="compositionally biased region" description="Low complexity" evidence="1">
    <location>
        <begin position="246"/>
        <end position="255"/>
    </location>
</feature>
<sequence>MGGSSQNRQLLRQRPQRQQPMQLQQLQTGQEGHNQALVRTDNGFNSQYISLPSSDSLWQSNPLSRDQSHPQSAPSLIRSQSNAAPWDFSHGFPMQITWPSTPDDFVVPSQSEDGFGAEMDFTNVEPIPIPTTENPYQPHSVDSAQSNPYVPSLLDYNRFHMDQMPYSEQQKMTPSSSNQGSTAGIAGTPLPVSPAAADLSPAPSEVDTKRKKPEKGKRKETAVSARQRQQREHNNSLVSPWPANGPPNARGAAARHGLKARSGGRGLGSHLTPDQAAGANEMRSVGACWLCVFQRDKCTPGDPCQRCLKRATRSNPGADVVLECVRTKLPDMIEYFLPEEMVSIFKPEAMKAFAEQHLGGWAFNPIPIMLTPGKGLPPLQCELYEFSPKDVTLTHNFQYVVDPTSGKTARKIKWSPPLAMKEVNEKHVQTYEKYVDEIAGRYLREFTRICFLERNSFQTRLLELICDVQLSDKKEKELLNNVLRLLVVTYVMGHSLTIVENSKEQSLSQMKSFWRNREYALGDRYCASRMASRQLKYLFYRLHEGYLVKVLSQLQQILKQSGGSSKWTASFCAILGLAMAHEDTQQTIQLLMDAKVQSEEVTEWDAQKTANKTCERIDDRFSFITKLFSAKYKSVVSPLNETGESRKAGLLRNEGEVAFVNDVKSLVSEKWPYLTQLLMSQQTVTYESSVSYTSRLVARFLVPLCTPKP</sequence>
<organism evidence="2 3">
    <name type="scientific">Lineolata rhizophorae</name>
    <dbReference type="NCBI Taxonomy" id="578093"/>
    <lineage>
        <taxon>Eukaryota</taxon>
        <taxon>Fungi</taxon>
        <taxon>Dikarya</taxon>
        <taxon>Ascomycota</taxon>
        <taxon>Pezizomycotina</taxon>
        <taxon>Dothideomycetes</taxon>
        <taxon>Dothideomycetes incertae sedis</taxon>
        <taxon>Lineolatales</taxon>
        <taxon>Lineolataceae</taxon>
        <taxon>Lineolata</taxon>
    </lineage>
</organism>
<feature type="region of interest" description="Disordered" evidence="1">
    <location>
        <begin position="167"/>
        <end position="275"/>
    </location>
</feature>
<feature type="compositionally biased region" description="Basic residues" evidence="1">
    <location>
        <begin position="209"/>
        <end position="218"/>
    </location>
</feature>
<feature type="compositionally biased region" description="Low complexity" evidence="1">
    <location>
        <begin position="189"/>
        <end position="204"/>
    </location>
</feature>
<protein>
    <submittedName>
        <fullName evidence="2">Uncharacterized protein</fullName>
    </submittedName>
</protein>
<accession>A0A6A6NTV4</accession>
<dbReference type="PANTHER" id="PTHR35392">
    <property type="entry name" value="ZN(II)2CYS6 TRANSCRIPTION FACTOR (EUROFUNG)-RELATED-RELATED"/>
    <property type="match status" value="1"/>
</dbReference>
<dbReference type="EMBL" id="MU001689">
    <property type="protein sequence ID" value="KAF2454937.1"/>
    <property type="molecule type" value="Genomic_DNA"/>
</dbReference>
<dbReference type="OrthoDB" id="4226666at2759"/>
<feature type="region of interest" description="Disordered" evidence="1">
    <location>
        <begin position="1"/>
        <end position="46"/>
    </location>
</feature>
<dbReference type="Proteomes" id="UP000799766">
    <property type="component" value="Unassembled WGS sequence"/>
</dbReference>
<evidence type="ECO:0000256" key="1">
    <source>
        <dbReference type="SAM" id="MobiDB-lite"/>
    </source>
</evidence>
<feature type="compositionally biased region" description="Polar residues" evidence="1">
    <location>
        <begin position="167"/>
        <end position="182"/>
    </location>
</feature>
<evidence type="ECO:0000313" key="3">
    <source>
        <dbReference type="Proteomes" id="UP000799766"/>
    </source>
</evidence>
<dbReference type="AlphaFoldDB" id="A0A6A6NTV4"/>